<dbReference type="PANTHER" id="PTHR30346">
    <property type="entry name" value="TRANSCRIPTIONAL DUAL REGULATOR HCAR-RELATED"/>
    <property type="match status" value="1"/>
</dbReference>
<dbReference type="InterPro" id="IPR005119">
    <property type="entry name" value="LysR_subst-bd"/>
</dbReference>
<organism evidence="5 6">
    <name type="scientific">Sulfuriroseicoccus oceanibius</name>
    <dbReference type="NCBI Taxonomy" id="2707525"/>
    <lineage>
        <taxon>Bacteria</taxon>
        <taxon>Pseudomonadati</taxon>
        <taxon>Verrucomicrobiota</taxon>
        <taxon>Verrucomicrobiia</taxon>
        <taxon>Verrucomicrobiales</taxon>
        <taxon>Verrucomicrobiaceae</taxon>
        <taxon>Sulfuriroseicoccus</taxon>
    </lineage>
</organism>
<dbReference type="InterPro" id="IPR036390">
    <property type="entry name" value="WH_DNA-bd_sf"/>
</dbReference>
<evidence type="ECO:0000256" key="2">
    <source>
        <dbReference type="ARBA" id="ARBA00023015"/>
    </source>
</evidence>
<keyword evidence="3" id="KW-0238">DNA-binding</keyword>
<evidence type="ECO:0000313" key="6">
    <source>
        <dbReference type="Proteomes" id="UP000475117"/>
    </source>
</evidence>
<dbReference type="Pfam" id="PF03466">
    <property type="entry name" value="LysR_substrate"/>
    <property type="match status" value="1"/>
</dbReference>
<dbReference type="SUPFAM" id="SSF46785">
    <property type="entry name" value="Winged helix' DNA-binding domain"/>
    <property type="match status" value="1"/>
</dbReference>
<gene>
    <name evidence="5" type="ORF">G3M56_003585</name>
</gene>
<dbReference type="GO" id="GO:0032993">
    <property type="term" value="C:protein-DNA complex"/>
    <property type="evidence" value="ECO:0007669"/>
    <property type="project" value="TreeGrafter"/>
</dbReference>
<dbReference type="FunFam" id="1.10.10.10:FF:000001">
    <property type="entry name" value="LysR family transcriptional regulator"/>
    <property type="match status" value="1"/>
</dbReference>
<sequence>MELRQLQYFVAVAELGGISAAARQANITQPALSRQIKALEDELGVALLERGARSISLTAAGELMADEAKRILNACESLAYRVQVAGRQVCLRVGYAPSLAAPYLGPALEKFQQLHPHARFTLSDLSSAEMRDRLIAGDLDVIISVPSDLKDAEVAWTKLDEPEWAVAVPVGHALAKVGAVKPEDLSGERVLMFDRHEYPEYWDSVSGYFRKHGINAKVAGEFDSVTSLGAALEAGLGLALIAKASRIGESDRVKVVSVSPAPSGICTAVGVSAKRELADAVREFVKLLGS</sequence>
<dbReference type="PROSITE" id="PS50931">
    <property type="entry name" value="HTH_LYSR"/>
    <property type="match status" value="1"/>
</dbReference>
<evidence type="ECO:0000256" key="1">
    <source>
        <dbReference type="ARBA" id="ARBA00009437"/>
    </source>
</evidence>
<name>A0A6B3LDL8_9BACT</name>
<dbReference type="AlphaFoldDB" id="A0A6B3LDL8"/>
<dbReference type="Gene3D" id="3.40.190.290">
    <property type="match status" value="1"/>
</dbReference>
<dbReference type="Proteomes" id="UP000475117">
    <property type="component" value="Chromosome"/>
</dbReference>
<dbReference type="EMBL" id="CP066776">
    <property type="protein sequence ID" value="QQL45683.1"/>
    <property type="molecule type" value="Genomic_DNA"/>
</dbReference>
<evidence type="ECO:0000256" key="3">
    <source>
        <dbReference type="ARBA" id="ARBA00023125"/>
    </source>
</evidence>
<dbReference type="GO" id="GO:0003677">
    <property type="term" value="F:DNA binding"/>
    <property type="evidence" value="ECO:0007669"/>
    <property type="project" value="UniProtKB-KW"/>
</dbReference>
<keyword evidence="2" id="KW-0805">Transcription regulation</keyword>
<dbReference type="PANTHER" id="PTHR30346:SF0">
    <property type="entry name" value="HCA OPERON TRANSCRIPTIONAL ACTIVATOR HCAR"/>
    <property type="match status" value="1"/>
</dbReference>
<dbReference type="Pfam" id="PF00126">
    <property type="entry name" value="HTH_1"/>
    <property type="match status" value="1"/>
</dbReference>
<dbReference type="KEGG" id="soa:G3M56_003585"/>
<dbReference type="InterPro" id="IPR036388">
    <property type="entry name" value="WH-like_DNA-bd_sf"/>
</dbReference>
<evidence type="ECO:0000313" key="5">
    <source>
        <dbReference type="EMBL" id="QQL45683.1"/>
    </source>
</evidence>
<proteinExistence type="inferred from homology"/>
<dbReference type="PRINTS" id="PR00039">
    <property type="entry name" value="HTHLYSR"/>
</dbReference>
<dbReference type="RefSeq" id="WP_164365011.1">
    <property type="nucleotide sequence ID" value="NZ_CP066776.1"/>
</dbReference>
<dbReference type="CDD" id="cd05466">
    <property type="entry name" value="PBP2_LTTR_substrate"/>
    <property type="match status" value="1"/>
</dbReference>
<keyword evidence="4" id="KW-0804">Transcription</keyword>
<comment type="similarity">
    <text evidence="1">Belongs to the LysR transcriptional regulatory family.</text>
</comment>
<keyword evidence="6" id="KW-1185">Reference proteome</keyword>
<dbReference type="GO" id="GO:0003700">
    <property type="term" value="F:DNA-binding transcription factor activity"/>
    <property type="evidence" value="ECO:0007669"/>
    <property type="project" value="InterPro"/>
</dbReference>
<reference evidence="5 6" key="1">
    <citation type="submission" date="2020-12" db="EMBL/GenBank/DDBJ databases">
        <title>Sulforoseuscoccus oceanibium gen. nov., sp. nov., a representative of the phylum Verrucomicrobia with special cytoplasmic membrane, and proposal of Sulforoseuscoccusaceae fam. nov.</title>
        <authorList>
            <person name="Xi F."/>
        </authorList>
    </citation>
    <scope>NUCLEOTIDE SEQUENCE [LARGE SCALE GENOMIC DNA]</scope>
    <source>
        <strain evidence="5 6">T37</strain>
    </source>
</reference>
<accession>A0A6B3LDL8</accession>
<dbReference type="InterPro" id="IPR000847">
    <property type="entry name" value="LysR_HTH_N"/>
</dbReference>
<dbReference type="SUPFAM" id="SSF53850">
    <property type="entry name" value="Periplasmic binding protein-like II"/>
    <property type="match status" value="1"/>
</dbReference>
<dbReference type="Gene3D" id="1.10.10.10">
    <property type="entry name" value="Winged helix-like DNA-binding domain superfamily/Winged helix DNA-binding domain"/>
    <property type="match status" value="1"/>
</dbReference>
<evidence type="ECO:0000256" key="4">
    <source>
        <dbReference type="ARBA" id="ARBA00023163"/>
    </source>
</evidence>
<protein>
    <submittedName>
        <fullName evidence="5">LysR family transcriptional regulator</fullName>
    </submittedName>
</protein>